<dbReference type="PROSITE" id="PS50044">
    <property type="entry name" value="SIGMA54_3"/>
    <property type="match status" value="1"/>
</dbReference>
<evidence type="ECO:0000256" key="3">
    <source>
        <dbReference type="ARBA" id="ARBA00022679"/>
    </source>
</evidence>
<keyword evidence="8 9" id="KW-0804">Transcription</keyword>
<comment type="similarity">
    <text evidence="1 9">Belongs to the sigma-54 factor family.</text>
</comment>
<evidence type="ECO:0000256" key="5">
    <source>
        <dbReference type="ARBA" id="ARBA00023015"/>
    </source>
</evidence>
<dbReference type="PIRSF" id="PIRSF000774">
    <property type="entry name" value="RpoN"/>
    <property type="match status" value="1"/>
</dbReference>
<dbReference type="InterPro" id="IPR007046">
    <property type="entry name" value="RNA_pol_sigma_54_core-bd"/>
</dbReference>
<evidence type="ECO:0000259" key="12">
    <source>
        <dbReference type="Pfam" id="PF04963"/>
    </source>
</evidence>
<evidence type="ECO:0000259" key="11">
    <source>
        <dbReference type="Pfam" id="PF04552"/>
    </source>
</evidence>
<dbReference type="PROSITE" id="PS00718">
    <property type="entry name" value="SIGMA54_2"/>
    <property type="match status" value="1"/>
</dbReference>
<evidence type="ECO:0000256" key="4">
    <source>
        <dbReference type="ARBA" id="ARBA00022695"/>
    </source>
</evidence>
<dbReference type="PANTHER" id="PTHR32248:SF4">
    <property type="entry name" value="RNA POLYMERASE SIGMA-54 FACTOR"/>
    <property type="match status" value="1"/>
</dbReference>
<dbReference type="Gene3D" id="1.10.10.1330">
    <property type="entry name" value="RNA polymerase sigma-54 factor, core-binding domain"/>
    <property type="match status" value="1"/>
</dbReference>
<gene>
    <name evidence="13" type="ORF">GCM10017083_55150</name>
</gene>
<accession>A0A918XXK4</accession>
<dbReference type="GO" id="GO:0016779">
    <property type="term" value="F:nucleotidyltransferase activity"/>
    <property type="evidence" value="ECO:0007669"/>
    <property type="project" value="UniProtKB-KW"/>
</dbReference>
<protein>
    <recommendedName>
        <fullName evidence="9">RNA polymerase sigma-54 factor</fullName>
    </recommendedName>
</protein>
<dbReference type="GO" id="GO:0000428">
    <property type="term" value="C:DNA-directed RNA polymerase complex"/>
    <property type="evidence" value="ECO:0007669"/>
    <property type="project" value="UniProtKB-KW"/>
</dbReference>
<name>A0A918XXK4_9PROT</name>
<keyword evidence="3 9" id="KW-0808">Transferase</keyword>
<dbReference type="GO" id="GO:0006352">
    <property type="term" value="P:DNA-templated transcription initiation"/>
    <property type="evidence" value="ECO:0007669"/>
    <property type="project" value="InterPro"/>
</dbReference>
<dbReference type="InterPro" id="IPR000394">
    <property type="entry name" value="RNA_pol_sigma_54"/>
</dbReference>
<evidence type="ECO:0000256" key="1">
    <source>
        <dbReference type="ARBA" id="ARBA00008798"/>
    </source>
</evidence>
<dbReference type="Pfam" id="PF00309">
    <property type="entry name" value="Sigma54_AID"/>
    <property type="match status" value="1"/>
</dbReference>
<reference evidence="13" key="1">
    <citation type="journal article" date="2014" name="Int. J. Syst. Evol. Microbiol.">
        <title>Complete genome sequence of Corynebacterium casei LMG S-19264T (=DSM 44701T), isolated from a smear-ripened cheese.</title>
        <authorList>
            <consortium name="US DOE Joint Genome Institute (JGI-PGF)"/>
            <person name="Walter F."/>
            <person name="Albersmeier A."/>
            <person name="Kalinowski J."/>
            <person name="Ruckert C."/>
        </authorList>
    </citation>
    <scope>NUCLEOTIDE SEQUENCE</scope>
    <source>
        <strain evidence="13">KCTC 42651</strain>
    </source>
</reference>
<dbReference type="Pfam" id="PF04552">
    <property type="entry name" value="Sigma54_DBD"/>
    <property type="match status" value="1"/>
</dbReference>
<feature type="compositionally biased region" description="Basic and acidic residues" evidence="10">
    <location>
        <begin position="70"/>
        <end position="88"/>
    </location>
</feature>
<dbReference type="RefSeq" id="WP_189995866.1">
    <property type="nucleotide sequence ID" value="NZ_BMZS01000018.1"/>
</dbReference>
<sequence>MALSQRLDLRHSQSLVLTPQLQQAIKLLQLNNLELTEYVEGELAQNPLLERDDGEGPATLEAVERDNLLRHESEEPAERVRDTAERAANETLPNAAEDPSDVDYDNNWGSAGIEESDGVAAMGAGAGELAGWRSTGGHGGDGDEFGLEHTLSETKTLRDHLLDQMAIEIADPADRLIAAHLIDMVDAAGYLSGPVEPLAEQLGCSPDDVERVLERLQRLDPAGVFARDLKECLALQLRDRNRYDPCMEALLANLPMLAQRDFAGLRRVCGVDDEDLGEMIAEIKSLNPKPGEAFEPPLDQPVVPDVIVRRGPDGGWAIELNTDTLPRVLVNNAYFSEVSGRTAKDKKAKEYLSDCLQSANWLVRSLHQRATTILKVATEIVRQQGGFLEHGVQHLRPLVLRDIADAIGMHESTVSRVTSNKFVATPRGIFELKYFFTAAIASAGGGEAHSAEAVRDRIKRLIDAEPPSAVLSDDRIVELLRADGVDIARRTVAKYREALRIPSSVQRRREKAMLVALPARG</sequence>
<keyword evidence="5 9" id="KW-0805">Transcription regulation</keyword>
<reference evidence="13" key="2">
    <citation type="submission" date="2020-09" db="EMBL/GenBank/DDBJ databases">
        <authorList>
            <person name="Sun Q."/>
            <person name="Kim S."/>
        </authorList>
    </citation>
    <scope>NUCLEOTIDE SEQUENCE</scope>
    <source>
        <strain evidence="13">KCTC 42651</strain>
    </source>
</reference>
<dbReference type="AlphaFoldDB" id="A0A918XXK4"/>
<dbReference type="Gene3D" id="1.10.10.60">
    <property type="entry name" value="Homeodomain-like"/>
    <property type="match status" value="1"/>
</dbReference>
<evidence type="ECO:0000256" key="10">
    <source>
        <dbReference type="SAM" id="MobiDB-lite"/>
    </source>
</evidence>
<evidence type="ECO:0000256" key="9">
    <source>
        <dbReference type="PIRNR" id="PIRNR000774"/>
    </source>
</evidence>
<dbReference type="PANTHER" id="PTHR32248">
    <property type="entry name" value="RNA POLYMERASE SIGMA-54 FACTOR"/>
    <property type="match status" value="1"/>
</dbReference>
<feature type="domain" description="RNA polymerase sigma factor 54 DNA-binding" evidence="11">
    <location>
        <begin position="350"/>
        <end position="509"/>
    </location>
</feature>
<dbReference type="GO" id="GO:0001216">
    <property type="term" value="F:DNA-binding transcription activator activity"/>
    <property type="evidence" value="ECO:0007669"/>
    <property type="project" value="InterPro"/>
</dbReference>
<evidence type="ECO:0000256" key="8">
    <source>
        <dbReference type="ARBA" id="ARBA00023163"/>
    </source>
</evidence>
<dbReference type="PRINTS" id="PR00045">
    <property type="entry name" value="SIGMA54FCT"/>
</dbReference>
<organism evidence="13 14">
    <name type="scientific">Thalassobaculum fulvum</name>
    <dbReference type="NCBI Taxonomy" id="1633335"/>
    <lineage>
        <taxon>Bacteria</taxon>
        <taxon>Pseudomonadati</taxon>
        <taxon>Pseudomonadota</taxon>
        <taxon>Alphaproteobacteria</taxon>
        <taxon>Rhodospirillales</taxon>
        <taxon>Thalassobaculaceae</taxon>
        <taxon>Thalassobaculum</taxon>
    </lineage>
</organism>
<dbReference type="PROSITE" id="PS00717">
    <property type="entry name" value="SIGMA54_1"/>
    <property type="match status" value="1"/>
</dbReference>
<dbReference type="InterPro" id="IPR007634">
    <property type="entry name" value="RNA_pol_sigma_54_DNA-bd"/>
</dbReference>
<dbReference type="NCBIfam" id="NF004596">
    <property type="entry name" value="PRK05932.1-3"/>
    <property type="match status" value="1"/>
</dbReference>
<proteinExistence type="inferred from homology"/>
<comment type="function">
    <text evidence="9">Sigma factors are initiation factors that promote the attachment of RNA polymerase to specific initiation sites and are then released.</text>
</comment>
<dbReference type="GO" id="GO:0016987">
    <property type="term" value="F:sigma factor activity"/>
    <property type="evidence" value="ECO:0007669"/>
    <property type="project" value="UniProtKB-KW"/>
</dbReference>
<keyword evidence="7 9" id="KW-0238">DNA-binding</keyword>
<evidence type="ECO:0000313" key="13">
    <source>
        <dbReference type="EMBL" id="GHD64018.1"/>
    </source>
</evidence>
<keyword evidence="6 9" id="KW-0731">Sigma factor</keyword>
<dbReference type="EMBL" id="BMZS01000018">
    <property type="protein sequence ID" value="GHD64018.1"/>
    <property type="molecule type" value="Genomic_DNA"/>
</dbReference>
<evidence type="ECO:0000256" key="7">
    <source>
        <dbReference type="ARBA" id="ARBA00023125"/>
    </source>
</evidence>
<keyword evidence="4 9" id="KW-0548">Nucleotidyltransferase</keyword>
<evidence type="ECO:0000256" key="2">
    <source>
        <dbReference type="ARBA" id="ARBA00022478"/>
    </source>
</evidence>
<evidence type="ECO:0000313" key="14">
    <source>
        <dbReference type="Proteomes" id="UP000630353"/>
    </source>
</evidence>
<feature type="region of interest" description="Disordered" evidence="10">
    <location>
        <begin position="70"/>
        <end position="113"/>
    </location>
</feature>
<keyword evidence="14" id="KW-1185">Reference proteome</keyword>
<dbReference type="Proteomes" id="UP000630353">
    <property type="component" value="Unassembled WGS sequence"/>
</dbReference>
<dbReference type="Pfam" id="PF04963">
    <property type="entry name" value="Sigma54_CBD"/>
    <property type="match status" value="1"/>
</dbReference>
<keyword evidence="2 9" id="KW-0240">DNA-directed RNA polymerase</keyword>
<dbReference type="NCBIfam" id="NF009118">
    <property type="entry name" value="PRK12469.1"/>
    <property type="match status" value="1"/>
</dbReference>
<dbReference type="NCBIfam" id="TIGR02395">
    <property type="entry name" value="rpoN_sigma"/>
    <property type="match status" value="1"/>
</dbReference>
<feature type="domain" description="RNA polymerase sigma factor 54 core-binding" evidence="12">
    <location>
        <begin position="148"/>
        <end position="334"/>
    </location>
</feature>
<dbReference type="InterPro" id="IPR038709">
    <property type="entry name" value="RpoN_core-bd_sf"/>
</dbReference>
<evidence type="ECO:0000256" key="6">
    <source>
        <dbReference type="ARBA" id="ARBA00023082"/>
    </source>
</evidence>
<comment type="caution">
    <text evidence="13">The sequence shown here is derived from an EMBL/GenBank/DDBJ whole genome shotgun (WGS) entry which is preliminary data.</text>
</comment>
<dbReference type="GO" id="GO:0003677">
    <property type="term" value="F:DNA binding"/>
    <property type="evidence" value="ECO:0007669"/>
    <property type="project" value="UniProtKB-KW"/>
</dbReference>